<dbReference type="PRINTS" id="PR00480">
    <property type="entry name" value="ASTACIN"/>
</dbReference>
<dbReference type="WBParaSite" id="SMUV_0000764901-mRNA-1">
    <property type="protein sequence ID" value="SMUV_0000764901-mRNA-1"/>
    <property type="gene ID" value="SMUV_0000764901"/>
</dbReference>
<dbReference type="AlphaFoldDB" id="A0A0N5AS91"/>
<dbReference type="InterPro" id="IPR006026">
    <property type="entry name" value="Peptidase_Metallo"/>
</dbReference>
<organism evidence="10 11">
    <name type="scientific">Syphacia muris</name>
    <dbReference type="NCBI Taxonomy" id="451379"/>
    <lineage>
        <taxon>Eukaryota</taxon>
        <taxon>Metazoa</taxon>
        <taxon>Ecdysozoa</taxon>
        <taxon>Nematoda</taxon>
        <taxon>Chromadorea</taxon>
        <taxon>Rhabditida</taxon>
        <taxon>Spirurina</taxon>
        <taxon>Oxyuridomorpha</taxon>
        <taxon>Oxyuroidea</taxon>
        <taxon>Oxyuridae</taxon>
        <taxon>Syphacia</taxon>
    </lineage>
</organism>
<dbReference type="PROSITE" id="PS51864">
    <property type="entry name" value="ASTACIN"/>
    <property type="match status" value="1"/>
</dbReference>
<dbReference type="Pfam" id="PF01400">
    <property type="entry name" value="Astacin"/>
    <property type="match status" value="1"/>
</dbReference>
<keyword evidence="6" id="KW-1015">Disulfide bond</keyword>
<dbReference type="GO" id="GO:0004222">
    <property type="term" value="F:metalloendopeptidase activity"/>
    <property type="evidence" value="ECO:0007669"/>
    <property type="project" value="UniProtKB-UniRule"/>
</dbReference>
<evidence type="ECO:0000313" key="10">
    <source>
        <dbReference type="Proteomes" id="UP000046393"/>
    </source>
</evidence>
<feature type="binding site" evidence="7">
    <location>
        <position position="60"/>
    </location>
    <ligand>
        <name>Zn(2+)</name>
        <dbReference type="ChEBI" id="CHEBI:29105"/>
        <note>catalytic</note>
    </ligand>
</feature>
<evidence type="ECO:0000256" key="7">
    <source>
        <dbReference type="PROSITE-ProRule" id="PRU01211"/>
    </source>
</evidence>
<accession>A0A0N5AS91</accession>
<feature type="binding site" evidence="7">
    <location>
        <position position="50"/>
    </location>
    <ligand>
        <name>Zn(2+)</name>
        <dbReference type="ChEBI" id="CHEBI:29105"/>
        <note>catalytic</note>
    </ligand>
</feature>
<reference evidence="11" key="1">
    <citation type="submission" date="2017-02" db="UniProtKB">
        <authorList>
            <consortium name="WormBaseParasite"/>
        </authorList>
    </citation>
    <scope>IDENTIFICATION</scope>
</reference>
<feature type="binding site" evidence="7">
    <location>
        <position position="54"/>
    </location>
    <ligand>
        <name>Zn(2+)</name>
        <dbReference type="ChEBI" id="CHEBI:29105"/>
        <note>catalytic</note>
    </ligand>
</feature>
<dbReference type="PANTHER" id="PTHR10127">
    <property type="entry name" value="DISCOIDIN, CUB, EGF, LAMININ , AND ZINC METALLOPROTEASE DOMAIN CONTAINING"/>
    <property type="match status" value="1"/>
</dbReference>
<comment type="cofactor">
    <cofactor evidence="7 8">
        <name>Zn(2+)</name>
        <dbReference type="ChEBI" id="CHEBI:29105"/>
    </cofactor>
    <text evidence="7 8">Binds 1 zinc ion per subunit.</text>
</comment>
<dbReference type="GO" id="GO:0008270">
    <property type="term" value="F:zinc ion binding"/>
    <property type="evidence" value="ECO:0007669"/>
    <property type="project" value="UniProtKB-UniRule"/>
</dbReference>
<evidence type="ECO:0000256" key="8">
    <source>
        <dbReference type="RuleBase" id="RU361183"/>
    </source>
</evidence>
<keyword evidence="2 7" id="KW-0479">Metal-binding</keyword>
<proteinExistence type="predicted"/>
<dbReference type="STRING" id="451379.A0A0N5AS91"/>
<feature type="active site" evidence="7">
    <location>
        <position position="51"/>
    </location>
</feature>
<dbReference type="SUPFAM" id="SSF55486">
    <property type="entry name" value="Metalloproteases ('zincins'), catalytic domain"/>
    <property type="match status" value="1"/>
</dbReference>
<dbReference type="SMART" id="SM00235">
    <property type="entry name" value="ZnMc"/>
    <property type="match status" value="1"/>
</dbReference>
<dbReference type="Proteomes" id="UP000046393">
    <property type="component" value="Unplaced"/>
</dbReference>
<dbReference type="Gene3D" id="3.40.390.10">
    <property type="entry name" value="Collagenase (Catalytic Domain)"/>
    <property type="match status" value="1"/>
</dbReference>
<sequence>MYNIYKKISLKLDILLQGKGCYSAIGKIWFRQRQELSVGSICEHFHTVAHELAHALGIFHTQSRPDRDRYVIINEQNAQRNQKTNFRAEKSAKCATYDIPYEYGSVMHYRTHEFSVNRKATVIPRNPLYVQTMGSGTGPSFLDVLLVNKHYNCLSKFRKFSGKQI</sequence>
<dbReference type="EC" id="3.4.24.-" evidence="8"/>
<evidence type="ECO:0000259" key="9">
    <source>
        <dbReference type="PROSITE" id="PS51864"/>
    </source>
</evidence>
<evidence type="ECO:0000256" key="3">
    <source>
        <dbReference type="ARBA" id="ARBA00022801"/>
    </source>
</evidence>
<comment type="caution">
    <text evidence="7">Lacks conserved residue(s) required for the propagation of feature annotation.</text>
</comment>
<dbReference type="InterPro" id="IPR024079">
    <property type="entry name" value="MetalloPept_cat_dom_sf"/>
</dbReference>
<keyword evidence="5 7" id="KW-0482">Metalloprotease</keyword>
<name>A0A0N5AS91_9BILA</name>
<evidence type="ECO:0000256" key="6">
    <source>
        <dbReference type="ARBA" id="ARBA00023157"/>
    </source>
</evidence>
<evidence type="ECO:0000256" key="4">
    <source>
        <dbReference type="ARBA" id="ARBA00022833"/>
    </source>
</evidence>
<evidence type="ECO:0000256" key="2">
    <source>
        <dbReference type="ARBA" id="ARBA00022723"/>
    </source>
</evidence>
<keyword evidence="3 7" id="KW-0378">Hydrolase</keyword>
<evidence type="ECO:0000256" key="1">
    <source>
        <dbReference type="ARBA" id="ARBA00022670"/>
    </source>
</evidence>
<protein>
    <recommendedName>
        <fullName evidence="8">Metalloendopeptidase</fullName>
        <ecNumber evidence="8">3.4.24.-</ecNumber>
    </recommendedName>
</protein>
<evidence type="ECO:0000313" key="11">
    <source>
        <dbReference type="WBParaSite" id="SMUV_0000764901-mRNA-1"/>
    </source>
</evidence>
<dbReference type="GO" id="GO:0006508">
    <property type="term" value="P:proteolysis"/>
    <property type="evidence" value="ECO:0007669"/>
    <property type="project" value="UniProtKB-KW"/>
</dbReference>
<keyword evidence="1 7" id="KW-0645">Protease</keyword>
<dbReference type="PANTHER" id="PTHR10127:SF780">
    <property type="entry name" value="METALLOENDOPEPTIDASE"/>
    <property type="match status" value="1"/>
</dbReference>
<keyword evidence="10" id="KW-1185">Reference proteome</keyword>
<dbReference type="InterPro" id="IPR001506">
    <property type="entry name" value="Peptidase_M12A"/>
</dbReference>
<keyword evidence="4 7" id="KW-0862">Zinc</keyword>
<evidence type="ECO:0000256" key="5">
    <source>
        <dbReference type="ARBA" id="ARBA00023049"/>
    </source>
</evidence>
<feature type="domain" description="Peptidase M12A" evidence="9">
    <location>
        <begin position="1"/>
        <end position="154"/>
    </location>
</feature>